<evidence type="ECO:0000313" key="3">
    <source>
        <dbReference type="EMBL" id="MQL78541.1"/>
    </source>
</evidence>
<evidence type="ECO:0000259" key="2">
    <source>
        <dbReference type="Pfam" id="PF25019"/>
    </source>
</evidence>
<dbReference type="AlphaFoldDB" id="A0A843U4U9"/>
<dbReference type="PANTHER" id="PTHR47186">
    <property type="entry name" value="LEUCINE-RICH REPEAT-CONTAINING PROTEIN 57"/>
    <property type="match status" value="1"/>
</dbReference>
<comment type="caution">
    <text evidence="3">The sequence shown here is derived from an EMBL/GenBank/DDBJ whole genome shotgun (WGS) entry which is preliminary data.</text>
</comment>
<protein>
    <recommendedName>
        <fullName evidence="2">R13L1/DRL21-like LRR repeat region domain-containing protein</fullName>
    </recommendedName>
</protein>
<dbReference type="PANTHER" id="PTHR47186:SF42">
    <property type="entry name" value="DISEASE RESISTANCE RPP13-LIKE PROTEIN 1"/>
    <property type="match status" value="1"/>
</dbReference>
<reference evidence="3" key="1">
    <citation type="submission" date="2017-07" db="EMBL/GenBank/DDBJ databases">
        <title>Taro Niue Genome Assembly and Annotation.</title>
        <authorList>
            <person name="Atibalentja N."/>
            <person name="Keating K."/>
            <person name="Fields C.J."/>
        </authorList>
    </citation>
    <scope>NUCLEOTIDE SEQUENCE</scope>
    <source>
        <strain evidence="3">Niue_2</strain>
        <tissue evidence="3">Leaf</tissue>
    </source>
</reference>
<feature type="domain" description="R13L1/DRL21-like LRR repeat region" evidence="2">
    <location>
        <begin position="184"/>
        <end position="305"/>
    </location>
</feature>
<dbReference type="Gene3D" id="3.80.10.10">
    <property type="entry name" value="Ribonuclease Inhibitor"/>
    <property type="match status" value="1"/>
</dbReference>
<gene>
    <name evidence="3" type="ORF">Taro_010978</name>
</gene>
<evidence type="ECO:0000313" key="4">
    <source>
        <dbReference type="Proteomes" id="UP000652761"/>
    </source>
</evidence>
<proteinExistence type="predicted"/>
<dbReference type="EMBL" id="NMUH01000405">
    <property type="protein sequence ID" value="MQL78541.1"/>
    <property type="molecule type" value="Genomic_DNA"/>
</dbReference>
<dbReference type="OrthoDB" id="630536at2759"/>
<evidence type="ECO:0000256" key="1">
    <source>
        <dbReference type="SAM" id="Phobius"/>
    </source>
</evidence>
<dbReference type="InterPro" id="IPR056789">
    <property type="entry name" value="LRR_R13L1-DRL21"/>
</dbReference>
<dbReference type="SUPFAM" id="SSF52058">
    <property type="entry name" value="L domain-like"/>
    <property type="match status" value="1"/>
</dbReference>
<dbReference type="Pfam" id="PF25019">
    <property type="entry name" value="LRR_R13L1-DRL21"/>
    <property type="match status" value="1"/>
</dbReference>
<organism evidence="3 4">
    <name type="scientific">Colocasia esculenta</name>
    <name type="common">Wild taro</name>
    <name type="synonym">Arum esculentum</name>
    <dbReference type="NCBI Taxonomy" id="4460"/>
    <lineage>
        <taxon>Eukaryota</taxon>
        <taxon>Viridiplantae</taxon>
        <taxon>Streptophyta</taxon>
        <taxon>Embryophyta</taxon>
        <taxon>Tracheophyta</taxon>
        <taxon>Spermatophyta</taxon>
        <taxon>Magnoliopsida</taxon>
        <taxon>Liliopsida</taxon>
        <taxon>Araceae</taxon>
        <taxon>Aroideae</taxon>
        <taxon>Colocasieae</taxon>
        <taxon>Colocasia</taxon>
    </lineage>
</organism>
<keyword evidence="1" id="KW-1133">Transmembrane helix</keyword>
<accession>A0A843U4U9</accession>
<name>A0A843U4U9_COLES</name>
<keyword evidence="1" id="KW-0472">Membrane</keyword>
<dbReference type="Proteomes" id="UP000652761">
    <property type="component" value="Unassembled WGS sequence"/>
</dbReference>
<sequence>MHATIRWQSTSLVSMADMFGSNLFISIHVTIGIFLISLENTYEPQSPRSCLLLQTSSGCQFRNIKRVDDMFARMKHSRVLVLNEIKFSKFPDSITHLKHRRYLSLTNIDITELSDAIGNLYHLQTLESTCYKKKFELSYWSWNFHLIFVTGADCVEYPEGIAKLTELQTVSYFNDHQHQGSAKLGELRDLNNIKGSLVIRVINQLTDVQEAKMACLEKKRKIQTLTLEGDIRGGPTPIDSDVLESLKPRPKLENLYIFMGTSPSSWLGHPSFSKLEKIELEGCQNWASLPPLGQLPSLIYLSIQSAKSTVKSIGHEFFSGGFPQLRTLQLKDMEN</sequence>
<keyword evidence="4" id="KW-1185">Reference proteome</keyword>
<dbReference type="InterPro" id="IPR032675">
    <property type="entry name" value="LRR_dom_sf"/>
</dbReference>
<feature type="transmembrane region" description="Helical" evidence="1">
    <location>
        <begin position="12"/>
        <end position="38"/>
    </location>
</feature>
<keyword evidence="1" id="KW-0812">Transmembrane</keyword>